<accession>A0A2V1CY66</accession>
<evidence type="ECO:0000313" key="3">
    <source>
        <dbReference type="Proteomes" id="UP000244855"/>
    </source>
</evidence>
<keyword evidence="3" id="KW-1185">Reference proteome</keyword>
<sequence length="274" mass="29707">MAATRAQKAPWLAILFNLVVVNAQTTTMPFWTYTERYQLSTSKYTFMNSYIETTSSMRTIKSGVTPTVTPYSTYIDPYYSRYDNLQLVFAYYTDGAVPETDLSATGLTRTRTSSSPVDTVFRMPVTYTAPASCPTQFTYSTDETVPVPTEVIDQLTPVSVVTGTPTTHLYDTYGASVAVSWYLSAAVTVTWDLSAGAAPFETSTATKYEVYIANCDMPSSTATYSSGGGYGGGSRSGGNDDSSISVCYLYSGCTSLKTWIIIIATIIPSLFVLG</sequence>
<dbReference type="EMBL" id="KZ806200">
    <property type="protein sequence ID" value="PVH90601.1"/>
    <property type="molecule type" value="Genomic_DNA"/>
</dbReference>
<evidence type="ECO:0000313" key="2">
    <source>
        <dbReference type="EMBL" id="PVH90601.1"/>
    </source>
</evidence>
<organism evidence="2 3">
    <name type="scientific">Periconia macrospinosa</name>
    <dbReference type="NCBI Taxonomy" id="97972"/>
    <lineage>
        <taxon>Eukaryota</taxon>
        <taxon>Fungi</taxon>
        <taxon>Dikarya</taxon>
        <taxon>Ascomycota</taxon>
        <taxon>Pezizomycotina</taxon>
        <taxon>Dothideomycetes</taxon>
        <taxon>Pleosporomycetidae</taxon>
        <taxon>Pleosporales</taxon>
        <taxon>Massarineae</taxon>
        <taxon>Periconiaceae</taxon>
        <taxon>Periconia</taxon>
    </lineage>
</organism>
<dbReference type="Proteomes" id="UP000244855">
    <property type="component" value="Unassembled WGS sequence"/>
</dbReference>
<evidence type="ECO:0000256" key="1">
    <source>
        <dbReference type="SAM" id="SignalP"/>
    </source>
</evidence>
<proteinExistence type="predicted"/>
<protein>
    <submittedName>
        <fullName evidence="2">Uncharacterized protein</fullName>
    </submittedName>
</protein>
<reference evidence="2 3" key="1">
    <citation type="journal article" date="2018" name="Sci. Rep.">
        <title>Comparative genomics provides insights into the lifestyle and reveals functional heterogeneity of dark septate endophytic fungi.</title>
        <authorList>
            <person name="Knapp D.G."/>
            <person name="Nemeth J.B."/>
            <person name="Barry K."/>
            <person name="Hainaut M."/>
            <person name="Henrissat B."/>
            <person name="Johnson J."/>
            <person name="Kuo A."/>
            <person name="Lim J.H.P."/>
            <person name="Lipzen A."/>
            <person name="Nolan M."/>
            <person name="Ohm R.A."/>
            <person name="Tamas L."/>
            <person name="Grigoriev I.V."/>
            <person name="Spatafora J.W."/>
            <person name="Nagy L.G."/>
            <person name="Kovacs G.M."/>
        </authorList>
    </citation>
    <scope>NUCLEOTIDE SEQUENCE [LARGE SCALE GENOMIC DNA]</scope>
    <source>
        <strain evidence="2 3">DSE2036</strain>
    </source>
</reference>
<feature type="signal peptide" evidence="1">
    <location>
        <begin position="1"/>
        <end position="23"/>
    </location>
</feature>
<name>A0A2V1CY66_9PLEO</name>
<dbReference type="AlphaFoldDB" id="A0A2V1CY66"/>
<dbReference type="STRING" id="97972.A0A2V1CY66"/>
<gene>
    <name evidence="2" type="ORF">DM02DRAFT_429777</name>
</gene>
<feature type="chain" id="PRO_5015927829" evidence="1">
    <location>
        <begin position="24"/>
        <end position="274"/>
    </location>
</feature>
<keyword evidence="1" id="KW-0732">Signal</keyword>
<feature type="non-terminal residue" evidence="2">
    <location>
        <position position="274"/>
    </location>
</feature>